<dbReference type="OrthoDB" id="9801263at2"/>
<organism evidence="3 4">
    <name type="scientific">Photobacterium angustum (strain S14 / CCUG 15956)</name>
    <name type="common">Vibrio sp. (strain S14 / CCUG 15956)</name>
    <dbReference type="NCBI Taxonomy" id="314292"/>
    <lineage>
        <taxon>Bacteria</taxon>
        <taxon>Pseudomonadati</taxon>
        <taxon>Pseudomonadota</taxon>
        <taxon>Gammaproteobacteria</taxon>
        <taxon>Vibrionales</taxon>
        <taxon>Vibrionaceae</taxon>
        <taxon>Photobacterium</taxon>
    </lineage>
</organism>
<name>Q1ZMA4_PHOAS</name>
<dbReference type="InterPro" id="IPR009362">
    <property type="entry name" value="YhcG_C"/>
</dbReference>
<evidence type="ECO:0000259" key="2">
    <source>
        <dbReference type="Pfam" id="PF17761"/>
    </source>
</evidence>
<evidence type="ECO:0000313" key="4">
    <source>
        <dbReference type="Proteomes" id="UP000001603"/>
    </source>
</evidence>
<dbReference type="InterPro" id="IPR053148">
    <property type="entry name" value="PD-DEXK-like_domain"/>
</dbReference>
<comment type="caution">
    <text evidence="3">The sequence shown here is derived from an EMBL/GenBank/DDBJ whole genome shotgun (WGS) entry which is preliminary data.</text>
</comment>
<dbReference type="RefSeq" id="WP_005366899.1">
    <property type="nucleotide sequence ID" value="NZ_CH902599.1"/>
</dbReference>
<proteinExistence type="predicted"/>
<dbReference type="Pfam" id="PF06250">
    <property type="entry name" value="YhcG_C"/>
    <property type="match status" value="1"/>
</dbReference>
<evidence type="ECO:0000313" key="3">
    <source>
        <dbReference type="EMBL" id="EAS63336.1"/>
    </source>
</evidence>
<dbReference type="AlphaFoldDB" id="Q1ZMA4"/>
<dbReference type="Pfam" id="PF17761">
    <property type="entry name" value="DUF1016_N"/>
    <property type="match status" value="1"/>
</dbReference>
<evidence type="ECO:0000259" key="1">
    <source>
        <dbReference type="Pfam" id="PF06250"/>
    </source>
</evidence>
<dbReference type="PANTHER" id="PTHR30547">
    <property type="entry name" value="UNCHARACTERIZED PROTEIN YHCG-RELATED"/>
    <property type="match status" value="1"/>
</dbReference>
<dbReference type="InterPro" id="IPR011856">
    <property type="entry name" value="tRNA_endonuc-like_dom_sf"/>
</dbReference>
<gene>
    <name evidence="3" type="ORF">VAS14_16182</name>
</gene>
<feature type="domain" description="YhcG PDDEXK nuclease" evidence="1">
    <location>
        <begin position="177"/>
        <end position="328"/>
    </location>
</feature>
<dbReference type="Proteomes" id="UP000001603">
    <property type="component" value="Unassembled WGS sequence"/>
</dbReference>
<feature type="domain" description="YhcG N-terminal" evidence="2">
    <location>
        <begin position="16"/>
        <end position="151"/>
    </location>
</feature>
<dbReference type="GO" id="GO:0003676">
    <property type="term" value="F:nucleic acid binding"/>
    <property type="evidence" value="ECO:0007669"/>
    <property type="project" value="InterPro"/>
</dbReference>
<evidence type="ECO:0008006" key="5">
    <source>
        <dbReference type="Google" id="ProtNLM"/>
    </source>
</evidence>
<dbReference type="EMBL" id="AAOJ01000008">
    <property type="protein sequence ID" value="EAS63336.1"/>
    <property type="molecule type" value="Genomic_DNA"/>
</dbReference>
<accession>Q1ZMA4</accession>
<dbReference type="HOGENOM" id="CLU_046640_0_1_6"/>
<protein>
    <recommendedName>
        <fullName evidence="5">DUF1016 domain-containing protein</fullName>
    </recommendedName>
</protein>
<dbReference type="PANTHER" id="PTHR30547:SF0">
    <property type="entry name" value="BLR8175 PROTEIN"/>
    <property type="match status" value="1"/>
</dbReference>
<reference evidence="3 4" key="1">
    <citation type="journal article" date="2009" name="Proc. Natl. Acad. Sci. U.S.A.">
        <title>The genomic basis of trophic strategy in marine bacteria.</title>
        <authorList>
            <person name="Lauro F.M."/>
            <person name="McDougald D."/>
            <person name="Thomas T."/>
            <person name="Williams T.J."/>
            <person name="Egan S."/>
            <person name="Rice S."/>
            <person name="DeMaere M.Z."/>
            <person name="Ting L."/>
            <person name="Ertan H."/>
            <person name="Johnson J."/>
            <person name="Ferriera S."/>
            <person name="Lapidus A."/>
            <person name="Anderson I."/>
            <person name="Kyrpides N."/>
            <person name="Munk A.C."/>
            <person name="Detter C."/>
            <person name="Han C.S."/>
            <person name="Brown M.V."/>
            <person name="Robb F.T."/>
            <person name="Kjelleberg S."/>
            <person name="Cavicchioli R."/>
        </authorList>
    </citation>
    <scope>NUCLEOTIDE SEQUENCE [LARGE SCALE GENOMIC DNA]</scope>
    <source>
        <strain evidence="3 4">S14</strain>
    </source>
</reference>
<sequence>MALKIHLDYQMCLLTLKQKVQQSQQKASISVNSELIALYWSIGHQIVIRKQVKGWGTKVIDQLSQDLKQAFPSIKGLSRSNLRNMRTFALAWPDFEFNSIVQQAVGKIPWGHNVLLIQKLKRYEERLWYATETVRYGWSRSMLARQINNGLIRSSGGSEDNFDMILPKLNAKLAAKTLKYPNNSNFLYPNVESKESDIKNVLMKHVTAFLLEFKSGFAFVGQQYKLNTSSNNLFVDLLFYHLNLRCYVVIKLKSDKLLPKDFRQIDFSLSSVDDELKRPDDAPTIGLLLSIERHKFAAKYMVRRQTPPRNIAKYKLSEILPSEIQAYLPSIEDIEAIIVKARVHMLWPFP</sequence>
<dbReference type="InterPro" id="IPR041527">
    <property type="entry name" value="YhcG_N"/>
</dbReference>
<dbReference type="eggNOG" id="COG4804">
    <property type="taxonomic scope" value="Bacteria"/>
</dbReference>
<dbReference type="Gene3D" id="3.40.1350.10">
    <property type="match status" value="1"/>
</dbReference>